<keyword evidence="5" id="KW-1000">Mitochondrion outer membrane</keyword>
<dbReference type="InterPro" id="IPR012621">
    <property type="entry name" value="Tom7"/>
</dbReference>
<evidence type="ECO:0000256" key="3">
    <source>
        <dbReference type="ARBA" id="ARBA00022448"/>
    </source>
</evidence>
<dbReference type="GO" id="GO:0030150">
    <property type="term" value="P:protein import into mitochondrial matrix"/>
    <property type="evidence" value="ECO:0007669"/>
    <property type="project" value="InterPro"/>
</dbReference>
<protein>
    <submittedName>
        <fullName evidence="11">Mitochondrial import receptor subunit TOM7-1</fullName>
    </submittedName>
</protein>
<evidence type="ECO:0000256" key="2">
    <source>
        <dbReference type="ARBA" id="ARBA00010917"/>
    </source>
</evidence>
<evidence type="ECO:0000256" key="8">
    <source>
        <dbReference type="ARBA" id="ARBA00023128"/>
    </source>
</evidence>
<evidence type="ECO:0000256" key="6">
    <source>
        <dbReference type="ARBA" id="ARBA00022927"/>
    </source>
</evidence>
<evidence type="ECO:0000313" key="12">
    <source>
        <dbReference type="Proteomes" id="UP000236161"/>
    </source>
</evidence>
<reference evidence="11 12" key="1">
    <citation type="journal article" date="2017" name="Nature">
        <title>The Apostasia genome and the evolution of orchids.</title>
        <authorList>
            <person name="Zhang G.Q."/>
            <person name="Liu K.W."/>
            <person name="Li Z."/>
            <person name="Lohaus R."/>
            <person name="Hsiao Y.Y."/>
            <person name="Niu S.C."/>
            <person name="Wang J.Y."/>
            <person name="Lin Y.C."/>
            <person name="Xu Q."/>
            <person name="Chen L.J."/>
            <person name="Yoshida K."/>
            <person name="Fujiwara S."/>
            <person name="Wang Z.W."/>
            <person name="Zhang Y.Q."/>
            <person name="Mitsuda N."/>
            <person name="Wang M."/>
            <person name="Liu G.H."/>
            <person name="Pecoraro L."/>
            <person name="Huang H.X."/>
            <person name="Xiao X.J."/>
            <person name="Lin M."/>
            <person name="Wu X.Y."/>
            <person name="Wu W.L."/>
            <person name="Chen Y.Y."/>
            <person name="Chang S.B."/>
            <person name="Sakamoto S."/>
            <person name="Ohme-Takagi M."/>
            <person name="Yagi M."/>
            <person name="Zeng S.J."/>
            <person name="Shen C.Y."/>
            <person name="Yeh C.M."/>
            <person name="Luo Y.B."/>
            <person name="Tsai W.C."/>
            <person name="Van de Peer Y."/>
            <person name="Liu Z.J."/>
        </authorList>
    </citation>
    <scope>NUCLEOTIDE SEQUENCE [LARGE SCALE GENOMIC DNA]</scope>
    <source>
        <strain evidence="12">cv. Shenzhen</strain>
        <tissue evidence="11">Stem</tissue>
    </source>
</reference>
<dbReference type="Proteomes" id="UP000236161">
    <property type="component" value="Unassembled WGS sequence"/>
</dbReference>
<dbReference type="OrthoDB" id="284357at2759"/>
<evidence type="ECO:0000256" key="4">
    <source>
        <dbReference type="ARBA" id="ARBA00022692"/>
    </source>
</evidence>
<comment type="similarity">
    <text evidence="2">Belongs to the Tom7 family.</text>
</comment>
<name>A0A2I0AMY3_9ASPA</name>
<dbReference type="Pfam" id="PF08038">
    <property type="entry name" value="Tom7"/>
    <property type="match status" value="1"/>
</dbReference>
<dbReference type="GO" id="GO:0005742">
    <property type="term" value="C:mitochondrial outer membrane translocase complex"/>
    <property type="evidence" value="ECO:0007669"/>
    <property type="project" value="InterPro"/>
</dbReference>
<accession>A0A2I0AMY3</accession>
<gene>
    <name evidence="11" type="primary">TOM7-1</name>
    <name evidence="11" type="ORF">AXF42_Ash002148</name>
</gene>
<dbReference type="PANTHER" id="PTHR34944">
    <property type="entry name" value="MITOCHONDRIAL IMPORT RECEPTOR SUBUNIT TOM7"/>
    <property type="match status" value="1"/>
</dbReference>
<evidence type="ECO:0000256" key="1">
    <source>
        <dbReference type="ARBA" id="ARBA00004572"/>
    </source>
</evidence>
<evidence type="ECO:0000256" key="9">
    <source>
        <dbReference type="ARBA" id="ARBA00023136"/>
    </source>
</evidence>
<keyword evidence="11" id="KW-0675">Receptor</keyword>
<organism evidence="11 12">
    <name type="scientific">Apostasia shenzhenica</name>
    <dbReference type="NCBI Taxonomy" id="1088818"/>
    <lineage>
        <taxon>Eukaryota</taxon>
        <taxon>Viridiplantae</taxon>
        <taxon>Streptophyta</taxon>
        <taxon>Embryophyta</taxon>
        <taxon>Tracheophyta</taxon>
        <taxon>Spermatophyta</taxon>
        <taxon>Magnoliopsida</taxon>
        <taxon>Liliopsida</taxon>
        <taxon>Asparagales</taxon>
        <taxon>Orchidaceae</taxon>
        <taxon>Apostasioideae</taxon>
        <taxon>Apostasia</taxon>
    </lineage>
</organism>
<dbReference type="PANTHER" id="PTHR34944:SF2">
    <property type="entry name" value="MITOCHONDRIAL IMPORT RECEPTOR SUBUNIT TOM7"/>
    <property type="match status" value="1"/>
</dbReference>
<keyword evidence="4" id="KW-0812">Transmembrane</keyword>
<proteinExistence type="inferred from homology"/>
<dbReference type="STRING" id="1088818.A0A2I0AMY3"/>
<keyword evidence="12" id="KW-1185">Reference proteome</keyword>
<evidence type="ECO:0000256" key="5">
    <source>
        <dbReference type="ARBA" id="ARBA00022787"/>
    </source>
</evidence>
<dbReference type="EMBL" id="KZ451969">
    <property type="protein sequence ID" value="PKA56845.1"/>
    <property type="molecule type" value="Genomic_DNA"/>
</dbReference>
<keyword evidence="8" id="KW-0496">Mitochondrion</keyword>
<keyword evidence="6" id="KW-0653">Protein transport</keyword>
<evidence type="ECO:0000313" key="11">
    <source>
        <dbReference type="EMBL" id="PKA56845.1"/>
    </source>
</evidence>
<evidence type="ECO:0000256" key="10">
    <source>
        <dbReference type="SAM" id="MobiDB-lite"/>
    </source>
</evidence>
<keyword evidence="9" id="KW-0472">Membrane</keyword>
<keyword evidence="3" id="KW-0813">Transport</keyword>
<dbReference type="AlphaFoldDB" id="A0A2I0AMY3"/>
<keyword evidence="7" id="KW-1133">Transmembrane helix</keyword>
<feature type="region of interest" description="Disordered" evidence="10">
    <location>
        <begin position="1"/>
        <end position="26"/>
    </location>
</feature>
<sequence length="72" mass="7598">MASKAASKGKGKSGKGSKGAENRSASKCVKVWSTWAMKKAKVVAHYGFIPLIILIGMNSEPKPQLAQLLSPV</sequence>
<evidence type="ECO:0000256" key="7">
    <source>
        <dbReference type="ARBA" id="ARBA00022989"/>
    </source>
</evidence>
<comment type="subcellular location">
    <subcellularLocation>
        <location evidence="1">Mitochondrion outer membrane</location>
        <topology evidence="1">Single-pass membrane protein</topology>
    </subcellularLocation>
</comment>